<sequence>EADELLKAVTWLGLLSETSVVKKNGTLIDTLCHLLESKMMYLDGESDMVLLQHSFKVENKDGSKELITTTLQKFGEPFPKGPSAMATCVGVPCAIGVSLILDGGISKRGVLAPVTPEIANPILEKLEATGIKCIEKSVPIH</sequence>
<keyword evidence="5" id="KW-1185">Reference proteome</keyword>
<dbReference type="OrthoDB" id="10059875at2759"/>
<dbReference type="Proteomes" id="UP000070444">
    <property type="component" value="Unassembled WGS sequence"/>
</dbReference>
<dbReference type="STRING" id="796925.A0A137NUQ4"/>
<organism evidence="4 5">
    <name type="scientific">Conidiobolus coronatus (strain ATCC 28846 / CBS 209.66 / NRRL 28638)</name>
    <name type="common">Delacroixia coronata</name>
    <dbReference type="NCBI Taxonomy" id="796925"/>
    <lineage>
        <taxon>Eukaryota</taxon>
        <taxon>Fungi</taxon>
        <taxon>Fungi incertae sedis</taxon>
        <taxon>Zoopagomycota</taxon>
        <taxon>Entomophthoromycotina</taxon>
        <taxon>Entomophthoromycetes</taxon>
        <taxon>Entomophthorales</taxon>
        <taxon>Ancylistaceae</taxon>
        <taxon>Conidiobolus</taxon>
    </lineage>
</organism>
<evidence type="ECO:0000313" key="4">
    <source>
        <dbReference type="EMBL" id="KXN66489.1"/>
    </source>
</evidence>
<reference evidence="4 5" key="1">
    <citation type="journal article" date="2015" name="Genome Biol. Evol.">
        <title>Phylogenomic analyses indicate that early fungi evolved digesting cell walls of algal ancestors of land plants.</title>
        <authorList>
            <person name="Chang Y."/>
            <person name="Wang S."/>
            <person name="Sekimoto S."/>
            <person name="Aerts A.L."/>
            <person name="Choi C."/>
            <person name="Clum A."/>
            <person name="LaButti K.M."/>
            <person name="Lindquist E.A."/>
            <person name="Yee Ngan C."/>
            <person name="Ohm R.A."/>
            <person name="Salamov A.A."/>
            <person name="Grigoriev I.V."/>
            <person name="Spatafora J.W."/>
            <person name="Berbee M.L."/>
        </authorList>
    </citation>
    <scope>NUCLEOTIDE SEQUENCE [LARGE SCALE GENOMIC DNA]</scope>
    <source>
        <strain evidence="4 5">NRRL 28638</strain>
    </source>
</reference>
<feature type="domain" description="Saccharopine dehydrogenase-like C-terminal" evidence="3">
    <location>
        <begin position="3"/>
        <end position="131"/>
    </location>
</feature>
<keyword evidence="2" id="KW-0028">Amino-acid biosynthesis</keyword>
<feature type="non-terminal residue" evidence="4">
    <location>
        <position position="1"/>
    </location>
</feature>
<dbReference type="InterPro" id="IPR051168">
    <property type="entry name" value="AASS"/>
</dbReference>
<dbReference type="Gene3D" id="3.40.50.720">
    <property type="entry name" value="NAD(P)-binding Rossmann-like Domain"/>
    <property type="match status" value="1"/>
</dbReference>
<dbReference type="OMA" id="KFIVEWR"/>
<dbReference type="InterPro" id="IPR032095">
    <property type="entry name" value="Sacchrp_dh-like_C"/>
</dbReference>
<dbReference type="SUPFAM" id="SSF55347">
    <property type="entry name" value="Glyceraldehyde-3-phosphate dehydrogenase-like, C-terminal domain"/>
    <property type="match status" value="1"/>
</dbReference>
<gene>
    <name evidence="4" type="ORF">CONCODRAFT_43711</name>
</gene>
<dbReference type="GO" id="GO:0004753">
    <property type="term" value="F:saccharopine dehydrogenase activity"/>
    <property type="evidence" value="ECO:0007669"/>
    <property type="project" value="TreeGrafter"/>
</dbReference>
<proteinExistence type="predicted"/>
<evidence type="ECO:0000256" key="1">
    <source>
        <dbReference type="ARBA" id="ARBA00023002"/>
    </source>
</evidence>
<dbReference type="GO" id="GO:0005737">
    <property type="term" value="C:cytoplasm"/>
    <property type="evidence" value="ECO:0007669"/>
    <property type="project" value="TreeGrafter"/>
</dbReference>
<keyword evidence="2" id="KW-0457">Lysine biosynthesis</keyword>
<protein>
    <submittedName>
        <fullName evidence="4">Saccharopine dehydrogenase</fullName>
    </submittedName>
</protein>
<dbReference type="GO" id="GO:0019878">
    <property type="term" value="P:lysine biosynthetic process via aminoadipic acid"/>
    <property type="evidence" value="ECO:0007669"/>
    <property type="project" value="TreeGrafter"/>
</dbReference>
<dbReference type="AlphaFoldDB" id="A0A137NUQ4"/>
<dbReference type="PANTHER" id="PTHR11133">
    <property type="entry name" value="SACCHAROPINE DEHYDROGENASE"/>
    <property type="match status" value="1"/>
</dbReference>
<dbReference type="EMBL" id="KQ964719">
    <property type="protein sequence ID" value="KXN66489.1"/>
    <property type="molecule type" value="Genomic_DNA"/>
</dbReference>
<name>A0A137NUQ4_CONC2</name>
<evidence type="ECO:0000259" key="3">
    <source>
        <dbReference type="Pfam" id="PF16653"/>
    </source>
</evidence>
<dbReference type="Pfam" id="PF16653">
    <property type="entry name" value="Sacchrp_dh_C"/>
    <property type="match status" value="1"/>
</dbReference>
<accession>A0A137NUQ4</accession>
<evidence type="ECO:0000313" key="5">
    <source>
        <dbReference type="Proteomes" id="UP000070444"/>
    </source>
</evidence>
<dbReference type="PANTHER" id="PTHR11133:SF22">
    <property type="entry name" value="ALPHA-AMINOADIPIC SEMIALDEHYDE SYNTHASE, MITOCHONDRIAL"/>
    <property type="match status" value="1"/>
</dbReference>
<evidence type="ECO:0000256" key="2">
    <source>
        <dbReference type="ARBA" id="ARBA00023154"/>
    </source>
</evidence>
<dbReference type="Gene3D" id="1.10.1870.10">
    <property type="entry name" value="Domain 3, Saccharopine reductase"/>
    <property type="match status" value="1"/>
</dbReference>
<keyword evidence="1" id="KW-0560">Oxidoreductase</keyword>